<dbReference type="Proteomes" id="UP001500459">
    <property type="component" value="Unassembled WGS sequence"/>
</dbReference>
<gene>
    <name evidence="1" type="ORF">GCM10022393_15450</name>
</gene>
<name>A0ABP7XFY4_9FLAO</name>
<protein>
    <submittedName>
        <fullName evidence="1">Uncharacterized protein</fullName>
    </submittedName>
</protein>
<keyword evidence="2" id="KW-1185">Reference proteome</keyword>
<organism evidence="1 2">
    <name type="scientific">Aquimarina addita</name>
    <dbReference type="NCBI Taxonomy" id="870485"/>
    <lineage>
        <taxon>Bacteria</taxon>
        <taxon>Pseudomonadati</taxon>
        <taxon>Bacteroidota</taxon>
        <taxon>Flavobacteriia</taxon>
        <taxon>Flavobacteriales</taxon>
        <taxon>Flavobacteriaceae</taxon>
        <taxon>Aquimarina</taxon>
    </lineage>
</organism>
<sequence length="136" mass="15511">MGLAEKRVLKSYQETTYQELVKKINKTASKNLEFEVQWESLTLDGKSHLYDDCWTKVYFEPVLAALESICADEMGKEAVQEGLEKIIIKNEQGISSPNKWCTMSDKTIILDHKPITNIGQTESRAKTLQKLLEDSL</sequence>
<evidence type="ECO:0000313" key="1">
    <source>
        <dbReference type="EMBL" id="GAA4115316.1"/>
    </source>
</evidence>
<dbReference type="RefSeq" id="WP_344926180.1">
    <property type="nucleotide sequence ID" value="NZ_BAABCW010000004.1"/>
</dbReference>
<accession>A0ABP7XFY4</accession>
<proteinExistence type="predicted"/>
<reference evidence="2" key="1">
    <citation type="journal article" date="2019" name="Int. J. Syst. Evol. Microbiol.">
        <title>The Global Catalogue of Microorganisms (GCM) 10K type strain sequencing project: providing services to taxonomists for standard genome sequencing and annotation.</title>
        <authorList>
            <consortium name="The Broad Institute Genomics Platform"/>
            <consortium name="The Broad Institute Genome Sequencing Center for Infectious Disease"/>
            <person name="Wu L."/>
            <person name="Ma J."/>
        </authorList>
    </citation>
    <scope>NUCLEOTIDE SEQUENCE [LARGE SCALE GENOMIC DNA]</scope>
    <source>
        <strain evidence="2">JCM 17106</strain>
    </source>
</reference>
<dbReference type="EMBL" id="BAABCW010000004">
    <property type="protein sequence ID" value="GAA4115316.1"/>
    <property type="molecule type" value="Genomic_DNA"/>
</dbReference>
<evidence type="ECO:0000313" key="2">
    <source>
        <dbReference type="Proteomes" id="UP001500459"/>
    </source>
</evidence>
<comment type="caution">
    <text evidence="1">The sequence shown here is derived from an EMBL/GenBank/DDBJ whole genome shotgun (WGS) entry which is preliminary data.</text>
</comment>